<keyword evidence="2" id="KW-1185">Reference proteome</keyword>
<feature type="non-terminal residue" evidence="1">
    <location>
        <position position="315"/>
    </location>
</feature>
<dbReference type="Proteomes" id="UP001177023">
    <property type="component" value="Unassembled WGS sequence"/>
</dbReference>
<name>A0AA36CK22_9BILA</name>
<organism evidence="1 2">
    <name type="scientific">Mesorhabditis spiculigera</name>
    <dbReference type="NCBI Taxonomy" id="96644"/>
    <lineage>
        <taxon>Eukaryota</taxon>
        <taxon>Metazoa</taxon>
        <taxon>Ecdysozoa</taxon>
        <taxon>Nematoda</taxon>
        <taxon>Chromadorea</taxon>
        <taxon>Rhabditida</taxon>
        <taxon>Rhabditina</taxon>
        <taxon>Rhabditomorpha</taxon>
        <taxon>Rhabditoidea</taxon>
        <taxon>Rhabditidae</taxon>
        <taxon>Mesorhabditinae</taxon>
        <taxon>Mesorhabditis</taxon>
    </lineage>
</organism>
<comment type="caution">
    <text evidence="1">The sequence shown here is derived from an EMBL/GenBank/DDBJ whole genome shotgun (WGS) entry which is preliminary data.</text>
</comment>
<reference evidence="1" key="1">
    <citation type="submission" date="2023-06" db="EMBL/GenBank/DDBJ databases">
        <authorList>
            <person name="Delattre M."/>
        </authorList>
    </citation>
    <scope>NUCLEOTIDE SEQUENCE</scope>
    <source>
        <strain evidence="1">AF72</strain>
    </source>
</reference>
<proteinExistence type="predicted"/>
<protein>
    <submittedName>
        <fullName evidence="1">Uncharacterized protein</fullName>
    </submittedName>
</protein>
<gene>
    <name evidence="1" type="ORF">MSPICULIGERA_LOCUS8697</name>
</gene>
<sequence length="315" mass="35933">MPGIALKIKYGVAIRDVENARLLCRKTNMIISNNSTRLSRPLFCVRIYAENGQIQIAHNKLGHSRTIVNDFSTFDFDQWLALEIAKIELVDMAENGLDTTPIFERIVAELINSENFHVSTLLLQRVKLGDDHAIRQFFRILLPRVQQLLIEDSTIPFSISDVFGPAISSQLTHYRSLNTVAQYAIADSARLLANFTQQLPTSDKKNTFHFEVDSIAPDALASFIQTWSTMEGRSAYFNITASGCSRIWREAFIFAARQQGLQESFLEFRSKNNPNTMIKMVIDQSNNTCRLWPIFDAPARTAGQLICHDRFYRDF</sequence>
<accession>A0AA36CK22</accession>
<dbReference type="EMBL" id="CATQJA010002278">
    <property type="protein sequence ID" value="CAJ0570253.1"/>
    <property type="molecule type" value="Genomic_DNA"/>
</dbReference>
<evidence type="ECO:0000313" key="2">
    <source>
        <dbReference type="Proteomes" id="UP001177023"/>
    </source>
</evidence>
<evidence type="ECO:0000313" key="1">
    <source>
        <dbReference type="EMBL" id="CAJ0570253.1"/>
    </source>
</evidence>
<dbReference type="AlphaFoldDB" id="A0AA36CK22"/>